<dbReference type="EMBL" id="MPUH01000707">
    <property type="protein sequence ID" value="OMJ75155.1"/>
    <property type="molecule type" value="Genomic_DNA"/>
</dbReference>
<organism evidence="1 2">
    <name type="scientific">Stentor coeruleus</name>
    <dbReference type="NCBI Taxonomy" id="5963"/>
    <lineage>
        <taxon>Eukaryota</taxon>
        <taxon>Sar</taxon>
        <taxon>Alveolata</taxon>
        <taxon>Ciliophora</taxon>
        <taxon>Postciliodesmatophora</taxon>
        <taxon>Heterotrichea</taxon>
        <taxon>Heterotrichida</taxon>
        <taxon>Stentoridae</taxon>
        <taxon>Stentor</taxon>
    </lineage>
</organism>
<sequence>MESPIPDQAFKQSKSFRVQQPKNFDFKVSLLPKSKISEDLERKKSFYDKFCNFQEPKAMKKNYTKGSATPVIHKERVRADIYTMNEFKQMLNLIHVEKRGKCNDCKKFICECIEKTQDEFLKEVLISRGYDKKSASAKKIKEKPPLICIAPVSNKEPGFLASKKNLGAYSLFNDRRFTAIHTGKINKFPIRLVKRCMTARKKFPRMKSFIRALSVTPVAITERPKNKENHSGQLV</sequence>
<gene>
    <name evidence="1" type="ORF">SteCoe_25776</name>
</gene>
<evidence type="ECO:0000313" key="1">
    <source>
        <dbReference type="EMBL" id="OMJ75155.1"/>
    </source>
</evidence>
<dbReference type="Proteomes" id="UP000187209">
    <property type="component" value="Unassembled WGS sequence"/>
</dbReference>
<accession>A0A1R2BES4</accession>
<dbReference type="AlphaFoldDB" id="A0A1R2BES4"/>
<name>A0A1R2BES4_9CILI</name>
<evidence type="ECO:0000313" key="2">
    <source>
        <dbReference type="Proteomes" id="UP000187209"/>
    </source>
</evidence>
<keyword evidence="2" id="KW-1185">Reference proteome</keyword>
<comment type="caution">
    <text evidence="1">The sequence shown here is derived from an EMBL/GenBank/DDBJ whole genome shotgun (WGS) entry which is preliminary data.</text>
</comment>
<reference evidence="1 2" key="1">
    <citation type="submission" date="2016-11" db="EMBL/GenBank/DDBJ databases">
        <title>The macronuclear genome of Stentor coeruleus: a giant cell with tiny introns.</title>
        <authorList>
            <person name="Slabodnick M."/>
            <person name="Ruby J.G."/>
            <person name="Reiff S.B."/>
            <person name="Swart E.C."/>
            <person name="Gosai S."/>
            <person name="Prabakaran S."/>
            <person name="Witkowska E."/>
            <person name="Larue G.E."/>
            <person name="Fisher S."/>
            <person name="Freeman R.M."/>
            <person name="Gunawardena J."/>
            <person name="Chu W."/>
            <person name="Stover N.A."/>
            <person name="Gregory B.D."/>
            <person name="Nowacki M."/>
            <person name="Derisi J."/>
            <person name="Roy S.W."/>
            <person name="Marshall W.F."/>
            <person name="Sood P."/>
        </authorList>
    </citation>
    <scope>NUCLEOTIDE SEQUENCE [LARGE SCALE GENOMIC DNA]</scope>
    <source>
        <strain evidence="1">WM001</strain>
    </source>
</reference>
<protein>
    <submittedName>
        <fullName evidence="1">Uncharacterized protein</fullName>
    </submittedName>
</protein>
<proteinExistence type="predicted"/>